<gene>
    <name evidence="2" type="ordered locus">Reut_A2260</name>
</gene>
<name>Q46Z10_CUPPJ</name>
<dbReference type="HOGENOM" id="CLU_1545061_0_0_4"/>
<evidence type="ECO:0008006" key="3">
    <source>
        <dbReference type="Google" id="ProtNLM"/>
    </source>
</evidence>
<keyword evidence="1" id="KW-1133">Transmembrane helix</keyword>
<keyword evidence="1" id="KW-0472">Membrane</keyword>
<dbReference type="KEGG" id="reu:Reut_A2260"/>
<sequence length="173" mass="18941">MSRTRLAGSRLGGLHRLRWALLVLWAGEAIAFGLLARMCLNAIPPRGLVGSVYPFLICTAGLGLSVLLGWVTRGWWSWAAQSCSAVLPSPQRYGMPRVVVRRSGASSETAVVTGSWNIGSIVFLSLAQGRGKRRGLLVLPFQARSHRVLRAARLALAVAREVQPLQDHRERYC</sequence>
<reference evidence="2" key="1">
    <citation type="submission" date="2005-08" db="EMBL/GenBank/DDBJ databases">
        <title>Complete sequence of Chromosome1 of Ralstonia eutropha JMP134.</title>
        <authorList>
            <person name="Copeland A."/>
            <person name="Lucas S."/>
            <person name="Lapidus A."/>
            <person name="Barry K."/>
            <person name="Detter J.C."/>
            <person name="Glavina T."/>
            <person name="Hammon N."/>
            <person name="Israni S."/>
            <person name="Pitluck S."/>
            <person name="Goltsman E."/>
            <person name="Martinez M."/>
            <person name="Schmutz J."/>
            <person name="Larimer F."/>
            <person name="Land M."/>
            <person name="Lykidis A."/>
            <person name="Richardson P."/>
        </authorList>
    </citation>
    <scope>NUCLEOTIDE SEQUENCE</scope>
    <source>
        <strain evidence="2">JMP134</strain>
    </source>
</reference>
<organism evidence="2">
    <name type="scientific">Cupriavidus pinatubonensis (strain JMP 134 / LMG 1197)</name>
    <name type="common">Cupriavidus necator (strain JMP 134)</name>
    <dbReference type="NCBI Taxonomy" id="264198"/>
    <lineage>
        <taxon>Bacteria</taxon>
        <taxon>Pseudomonadati</taxon>
        <taxon>Pseudomonadota</taxon>
        <taxon>Betaproteobacteria</taxon>
        <taxon>Burkholderiales</taxon>
        <taxon>Burkholderiaceae</taxon>
        <taxon>Cupriavidus</taxon>
    </lineage>
</organism>
<dbReference type="AlphaFoldDB" id="Q46Z10"/>
<feature type="transmembrane region" description="Helical" evidence="1">
    <location>
        <begin position="52"/>
        <end position="71"/>
    </location>
</feature>
<evidence type="ECO:0000313" key="2">
    <source>
        <dbReference type="EMBL" id="AAZ61623.1"/>
    </source>
</evidence>
<accession>Q46Z10</accession>
<feature type="transmembrane region" description="Helical" evidence="1">
    <location>
        <begin position="20"/>
        <end position="40"/>
    </location>
</feature>
<protein>
    <recommendedName>
        <fullName evidence="3">Transmembrane protein</fullName>
    </recommendedName>
</protein>
<evidence type="ECO:0000256" key="1">
    <source>
        <dbReference type="SAM" id="Phobius"/>
    </source>
</evidence>
<keyword evidence="1" id="KW-0812">Transmembrane</keyword>
<dbReference type="STRING" id="264198.Reut_A2260"/>
<proteinExistence type="predicted"/>
<dbReference type="EMBL" id="CP000090">
    <property type="protein sequence ID" value="AAZ61623.1"/>
    <property type="molecule type" value="Genomic_DNA"/>
</dbReference>